<gene>
    <name evidence="1" type="ORF">M104_3211</name>
</gene>
<name>A0AAN4MXH9_BACFG</name>
<dbReference type="EMBL" id="JGEA01000029">
    <property type="protein sequence ID" value="EYA13666.1"/>
    <property type="molecule type" value="Genomic_DNA"/>
</dbReference>
<sequence length="52" mass="6259">MKHLITKVEYITGEVRNTHKVNIATDNLEEERKKLYSEYSCDVIYFTYETIE</sequence>
<reference evidence="1 2" key="1">
    <citation type="submission" date="2014-02" db="EMBL/GenBank/DDBJ databases">
        <authorList>
            <person name="Sears C."/>
            <person name="Carroll K."/>
            <person name="Sack B.R."/>
            <person name="Qadri F."/>
            <person name="Myers L.L."/>
            <person name="Chung G.-T."/>
            <person name="Escheverria P."/>
            <person name="Fraser C.M."/>
            <person name="Sadzewicz L."/>
            <person name="Shefchek K.A."/>
            <person name="Tallon L."/>
            <person name="Das S.P."/>
            <person name="Daugherty S."/>
            <person name="Mongodin E.F."/>
        </authorList>
    </citation>
    <scope>NUCLEOTIDE SEQUENCE [LARGE SCALE GENOMIC DNA]</scope>
    <source>
        <strain evidence="1 2">1007-1-F #10</strain>
    </source>
</reference>
<protein>
    <submittedName>
        <fullName evidence="1">Uncharacterized protein</fullName>
    </submittedName>
</protein>
<evidence type="ECO:0000313" key="1">
    <source>
        <dbReference type="EMBL" id="EYA13666.1"/>
    </source>
</evidence>
<dbReference type="RefSeq" id="WP_155268007.1">
    <property type="nucleotide sequence ID" value="NZ_JGEA01000029.1"/>
</dbReference>
<dbReference type="Proteomes" id="UP000022433">
    <property type="component" value="Unassembled WGS sequence"/>
</dbReference>
<proteinExistence type="predicted"/>
<dbReference type="AlphaFoldDB" id="A0AAN4MXH9"/>
<comment type="caution">
    <text evidence="1">The sequence shown here is derived from an EMBL/GenBank/DDBJ whole genome shotgun (WGS) entry which is preliminary data.</text>
</comment>
<accession>A0AAN4MXH9</accession>
<evidence type="ECO:0000313" key="2">
    <source>
        <dbReference type="Proteomes" id="UP000022433"/>
    </source>
</evidence>
<organism evidence="1 2">
    <name type="scientific">Bacteroides fragilis str. 1007-1-F #10</name>
    <dbReference type="NCBI Taxonomy" id="1339295"/>
    <lineage>
        <taxon>Bacteria</taxon>
        <taxon>Pseudomonadati</taxon>
        <taxon>Bacteroidota</taxon>
        <taxon>Bacteroidia</taxon>
        <taxon>Bacteroidales</taxon>
        <taxon>Bacteroidaceae</taxon>
        <taxon>Bacteroides</taxon>
    </lineage>
</organism>